<feature type="compositionally biased region" description="Basic and acidic residues" evidence="1">
    <location>
        <begin position="385"/>
        <end position="398"/>
    </location>
</feature>
<feature type="compositionally biased region" description="Polar residues" evidence="1">
    <location>
        <begin position="84"/>
        <end position="98"/>
    </location>
</feature>
<reference evidence="2 3" key="1">
    <citation type="submission" date="2012-08" db="EMBL/GenBank/DDBJ databases">
        <authorList>
            <person name="Gan P.H.P."/>
            <person name="Ikeda K."/>
            <person name="Irieda H."/>
            <person name="Narusaka M."/>
            <person name="O'Connell R.J."/>
            <person name="Narusaka Y."/>
            <person name="Takano Y."/>
            <person name="Kubo Y."/>
            <person name="Shirasu K."/>
        </authorList>
    </citation>
    <scope>NUCLEOTIDE SEQUENCE [LARGE SCALE GENOMIC DNA]</scope>
    <source>
        <strain evidence="2 3">Nara gc5</strain>
    </source>
</reference>
<feature type="region of interest" description="Disordered" evidence="1">
    <location>
        <begin position="256"/>
        <end position="291"/>
    </location>
</feature>
<feature type="region of interest" description="Disordered" evidence="1">
    <location>
        <begin position="79"/>
        <end position="98"/>
    </location>
</feature>
<dbReference type="EMBL" id="ANPB02000003">
    <property type="protein sequence ID" value="KAF4486120.1"/>
    <property type="molecule type" value="Genomic_DNA"/>
</dbReference>
<feature type="region of interest" description="Disordered" evidence="1">
    <location>
        <begin position="312"/>
        <end position="334"/>
    </location>
</feature>
<sequence length="404" mass="46340">MEISKKPDIPEIRRLRELLGYGDGDSHETRNFCRLVWSFLKSFHNKRGRKGKELSSLVLDEKDHWEMAHEFLQMHGSELWPDRTTGTEPSSPRHPNNRTSIERTLATLFCKLHQHPYLSDNSSQMKSSSIMSMRQTTNQTYYSGEFTEVLASSALPNNVPSTSFDVVQAQKRAMGTTQNMSSRQKEEKDRLVLSLRQTEVLMFKDLEEFRGKALTWGLDLNSTRLINGYIEELRTLRQEKFLRMCEVDMEDMEKRHEVERREDETKLKLPPMFVPGSERPGDRTSHANAQSRLQPLARGEAAHSRQFQHSTALHPVISNHNRLPPLKDVSPAMSDQNRLPSFVTMFPAYATNYRKGVSQPSSPDISGEVRPAKRQLPHPGYASDGSKRPRQQEGKSRDAPIVID</sequence>
<evidence type="ECO:0000256" key="1">
    <source>
        <dbReference type="SAM" id="MobiDB-lite"/>
    </source>
</evidence>
<reference evidence="2 3" key="2">
    <citation type="submission" date="2020-04" db="EMBL/GenBank/DDBJ databases">
        <title>Genome sequencing and assembly of multiple isolates from the Colletotrichum gloeosporioides species complex.</title>
        <authorList>
            <person name="Gan P."/>
            <person name="Shirasu K."/>
        </authorList>
    </citation>
    <scope>NUCLEOTIDE SEQUENCE [LARGE SCALE GENOMIC DNA]</scope>
    <source>
        <strain evidence="2 3">Nara gc5</strain>
    </source>
</reference>
<feature type="region of interest" description="Disordered" evidence="1">
    <location>
        <begin position="355"/>
        <end position="404"/>
    </location>
</feature>
<name>A0A7J6JA18_COLFN</name>
<accession>A0A7J6JA18</accession>
<dbReference type="GeneID" id="90979856"/>
<evidence type="ECO:0000313" key="3">
    <source>
        <dbReference type="Proteomes" id="UP000011096"/>
    </source>
</evidence>
<feature type="compositionally biased region" description="Basic and acidic residues" evidence="1">
    <location>
        <begin position="256"/>
        <end position="267"/>
    </location>
</feature>
<proteinExistence type="predicted"/>
<comment type="caution">
    <text evidence="2">The sequence shown here is derived from an EMBL/GenBank/DDBJ whole genome shotgun (WGS) entry which is preliminary data.</text>
</comment>
<dbReference type="RefSeq" id="XP_066008978.1">
    <property type="nucleotide sequence ID" value="XM_066151580.1"/>
</dbReference>
<evidence type="ECO:0000313" key="2">
    <source>
        <dbReference type="EMBL" id="KAF4486120.1"/>
    </source>
</evidence>
<protein>
    <submittedName>
        <fullName evidence="2">Uncharacterized protein</fullName>
    </submittedName>
</protein>
<dbReference type="AlphaFoldDB" id="A0A7J6JA18"/>
<keyword evidence="3" id="KW-1185">Reference proteome</keyword>
<dbReference type="InParanoid" id="A0A7J6JA18"/>
<gene>
    <name evidence="2" type="ORF">CGGC5_v005907</name>
</gene>
<organism evidence="2 3">
    <name type="scientific">Colletotrichum fructicola (strain Nara gc5)</name>
    <name type="common">Anthracnose fungus</name>
    <name type="synonym">Colletotrichum gloeosporioides (strain Nara gc5)</name>
    <dbReference type="NCBI Taxonomy" id="1213859"/>
    <lineage>
        <taxon>Eukaryota</taxon>
        <taxon>Fungi</taxon>
        <taxon>Dikarya</taxon>
        <taxon>Ascomycota</taxon>
        <taxon>Pezizomycotina</taxon>
        <taxon>Sordariomycetes</taxon>
        <taxon>Hypocreomycetidae</taxon>
        <taxon>Glomerellales</taxon>
        <taxon>Glomerellaceae</taxon>
        <taxon>Colletotrichum</taxon>
        <taxon>Colletotrichum gloeosporioides species complex</taxon>
    </lineage>
</organism>
<dbReference type="Proteomes" id="UP000011096">
    <property type="component" value="Unassembled WGS sequence"/>
</dbReference>